<keyword evidence="2" id="KW-1185">Reference proteome</keyword>
<comment type="caution">
    <text evidence="1">The sequence shown here is derived from an EMBL/GenBank/DDBJ whole genome shotgun (WGS) entry which is preliminary data.</text>
</comment>
<dbReference type="RefSeq" id="WP_380896418.1">
    <property type="nucleotide sequence ID" value="NZ_JBHTKY010000014.1"/>
</dbReference>
<dbReference type="Gene3D" id="1.10.10.60">
    <property type="entry name" value="Homeodomain-like"/>
    <property type="match status" value="1"/>
</dbReference>
<organism evidence="1 2">
    <name type="scientific">Sphingobacterium daejeonense</name>
    <dbReference type="NCBI Taxonomy" id="371142"/>
    <lineage>
        <taxon>Bacteria</taxon>
        <taxon>Pseudomonadati</taxon>
        <taxon>Bacteroidota</taxon>
        <taxon>Sphingobacteriia</taxon>
        <taxon>Sphingobacteriales</taxon>
        <taxon>Sphingobacteriaceae</taxon>
        <taxon>Sphingobacterium</taxon>
    </lineage>
</organism>
<protein>
    <submittedName>
        <fullName evidence="1">DUF6597 domain-containing transcriptional factor</fullName>
    </submittedName>
</protein>
<dbReference type="EMBL" id="JBHTKY010000014">
    <property type="protein sequence ID" value="MFD1166042.1"/>
    <property type="molecule type" value="Genomic_DNA"/>
</dbReference>
<dbReference type="Proteomes" id="UP001597205">
    <property type="component" value="Unassembled WGS sequence"/>
</dbReference>
<reference evidence="2" key="1">
    <citation type="journal article" date="2019" name="Int. J. Syst. Evol. Microbiol.">
        <title>The Global Catalogue of Microorganisms (GCM) 10K type strain sequencing project: providing services to taxonomists for standard genome sequencing and annotation.</title>
        <authorList>
            <consortium name="The Broad Institute Genomics Platform"/>
            <consortium name="The Broad Institute Genome Sequencing Center for Infectious Disease"/>
            <person name="Wu L."/>
            <person name="Ma J."/>
        </authorList>
    </citation>
    <scope>NUCLEOTIDE SEQUENCE [LARGE SCALE GENOMIC DNA]</scope>
    <source>
        <strain evidence="2">CCUG 52468</strain>
    </source>
</reference>
<name>A0ABW3RNC7_9SPHI</name>
<accession>A0ABW3RNC7</accession>
<evidence type="ECO:0000313" key="1">
    <source>
        <dbReference type="EMBL" id="MFD1166042.1"/>
    </source>
</evidence>
<sequence>MVFIESHIPPCLADLVHCITYIQQGFPTNGGMFYFHPPTPQSGICFHFHAPISLYNPNTNLFLKQPQSIVVGPQLNPVWIYSKDQYRTVRVGLLPGALFRLTGIPQNQLLDQGIDAELIFGNKIKTLNQALLLTTSPYCALELIQSFLFQQLTICKDNHHLDAAMHMLWSNPEHMKINILADKSCLSTRQMERISQQRIGMHPKLYHRIVRFSKAFQMLEQDSSKNFKTSL</sequence>
<evidence type="ECO:0000313" key="2">
    <source>
        <dbReference type="Proteomes" id="UP001597205"/>
    </source>
</evidence>
<proteinExistence type="predicted"/>
<gene>
    <name evidence="1" type="ORF">ACFQ2C_10545</name>
</gene>